<organism evidence="2 3">
    <name type="scientific">Lacipirellula parvula</name>
    <dbReference type="NCBI Taxonomy" id="2650471"/>
    <lineage>
        <taxon>Bacteria</taxon>
        <taxon>Pseudomonadati</taxon>
        <taxon>Planctomycetota</taxon>
        <taxon>Planctomycetia</taxon>
        <taxon>Pirellulales</taxon>
        <taxon>Lacipirellulaceae</taxon>
        <taxon>Lacipirellula</taxon>
    </lineage>
</organism>
<feature type="transmembrane region" description="Helical" evidence="1">
    <location>
        <begin position="12"/>
        <end position="28"/>
    </location>
</feature>
<feature type="transmembrane region" description="Helical" evidence="1">
    <location>
        <begin position="34"/>
        <end position="51"/>
    </location>
</feature>
<dbReference type="InterPro" id="IPR014509">
    <property type="entry name" value="YjdF-like"/>
</dbReference>
<keyword evidence="3" id="KW-1185">Reference proteome</keyword>
<dbReference type="PIRSF" id="PIRSF020606">
    <property type="entry name" value="UCP020606"/>
    <property type="match status" value="1"/>
</dbReference>
<dbReference type="AlphaFoldDB" id="A0A5K7XC53"/>
<feature type="transmembrane region" description="Helical" evidence="1">
    <location>
        <begin position="140"/>
        <end position="166"/>
    </location>
</feature>
<feature type="transmembrane region" description="Helical" evidence="1">
    <location>
        <begin position="110"/>
        <end position="128"/>
    </location>
</feature>
<dbReference type="RefSeq" id="WP_152099606.1">
    <property type="nucleotide sequence ID" value="NZ_AP021861.1"/>
</dbReference>
<feature type="transmembrane region" description="Helical" evidence="1">
    <location>
        <begin position="186"/>
        <end position="204"/>
    </location>
</feature>
<evidence type="ECO:0000313" key="3">
    <source>
        <dbReference type="Proteomes" id="UP000326837"/>
    </source>
</evidence>
<evidence type="ECO:0000256" key="1">
    <source>
        <dbReference type="SAM" id="Phobius"/>
    </source>
</evidence>
<proteinExistence type="predicted"/>
<evidence type="ECO:0000313" key="2">
    <source>
        <dbReference type="EMBL" id="BBO33935.1"/>
    </source>
</evidence>
<gene>
    <name evidence="2" type="ORF">PLANPX_3547</name>
</gene>
<dbReference type="EMBL" id="AP021861">
    <property type="protein sequence ID" value="BBO33935.1"/>
    <property type="molecule type" value="Genomic_DNA"/>
</dbReference>
<feature type="transmembrane region" description="Helical" evidence="1">
    <location>
        <begin position="58"/>
        <end position="79"/>
    </location>
</feature>
<reference evidence="3" key="1">
    <citation type="submission" date="2019-10" db="EMBL/GenBank/DDBJ databases">
        <title>Lacipirellula parvula gen. nov., sp. nov., representing a lineage of planctomycetes widespread in freshwater anoxic habitats, and description of the family Lacipirellulaceae.</title>
        <authorList>
            <person name="Dedysh S.N."/>
            <person name="Kulichevskaya I.S."/>
            <person name="Beletsky A.V."/>
            <person name="Rakitin A.L."/>
            <person name="Mardanov A.V."/>
            <person name="Ivanova A.A."/>
            <person name="Saltykova V.X."/>
            <person name="Rijpstra W.I.C."/>
            <person name="Sinninghe Damste J.S."/>
            <person name="Ravin N.V."/>
        </authorList>
    </citation>
    <scope>NUCLEOTIDE SEQUENCE [LARGE SCALE GENOMIC DNA]</scope>
    <source>
        <strain evidence="3">PX69</strain>
    </source>
</reference>
<accession>A0A5K7XC53</accession>
<protein>
    <submittedName>
        <fullName evidence="2">Putative membrane protein</fullName>
    </submittedName>
</protein>
<sequence>MAASSVNYQLPVLAATMLLFAASLWQSIYPDQQWLQHIPTVLALPALLWSARRRWLSNASFTCLAMMLALHIVGARWIYSNVPYDEWFRAVFGGGTREWLGWTRNHYDRLVHFAFGLLMTLPVAEAAVRYGGLSVAWGLAWAWMTVAGVSALYEVFEWAIAIIAAPDYAEQYNGQQGDWWDAQKDMALALLGSTLATLALGVGLQRQRRRTVG</sequence>
<dbReference type="InterPro" id="IPR058534">
    <property type="entry name" value="YjdF"/>
</dbReference>
<dbReference type="KEGG" id="lpav:PLANPX_3547"/>
<dbReference type="Proteomes" id="UP000326837">
    <property type="component" value="Chromosome"/>
</dbReference>
<keyword evidence="1" id="KW-0472">Membrane</keyword>
<keyword evidence="1" id="KW-1133">Transmembrane helix</keyword>
<keyword evidence="1" id="KW-0812">Transmembrane</keyword>
<dbReference type="Pfam" id="PF09997">
    <property type="entry name" value="DUF2238"/>
    <property type="match status" value="1"/>
</dbReference>
<name>A0A5K7XC53_9BACT</name>